<reference evidence="1" key="1">
    <citation type="submission" date="2021-06" db="EMBL/GenBank/DDBJ databases">
        <authorList>
            <person name="Kallberg Y."/>
            <person name="Tangrot J."/>
            <person name="Rosling A."/>
        </authorList>
    </citation>
    <scope>NUCLEOTIDE SEQUENCE</scope>
    <source>
        <strain evidence="1">CL356</strain>
    </source>
</reference>
<sequence>MMRREEQGKKAVIQYKNPERLALPATETINPDSEAATSVELNSAVKLDELGPMVVNSDGTVSRIANWQEMSDIEKERTYKVLLKRN</sequence>
<gene>
    <name evidence="1" type="ORF">ACOLOM_LOCUS14081</name>
</gene>
<proteinExistence type="predicted"/>
<feature type="non-terminal residue" evidence="1">
    <location>
        <position position="86"/>
    </location>
</feature>
<comment type="caution">
    <text evidence="1">The sequence shown here is derived from an EMBL/GenBank/DDBJ whole genome shotgun (WGS) entry which is preliminary data.</text>
</comment>
<protein>
    <submittedName>
        <fullName evidence="1">4856_t:CDS:1</fullName>
    </submittedName>
</protein>
<keyword evidence="2" id="KW-1185">Reference proteome</keyword>
<accession>A0ACA9R3S9</accession>
<dbReference type="EMBL" id="CAJVPT010068016">
    <property type="protein sequence ID" value="CAG8775853.1"/>
    <property type="molecule type" value="Genomic_DNA"/>
</dbReference>
<organism evidence="1 2">
    <name type="scientific">Acaulospora colombiana</name>
    <dbReference type="NCBI Taxonomy" id="27376"/>
    <lineage>
        <taxon>Eukaryota</taxon>
        <taxon>Fungi</taxon>
        <taxon>Fungi incertae sedis</taxon>
        <taxon>Mucoromycota</taxon>
        <taxon>Glomeromycotina</taxon>
        <taxon>Glomeromycetes</taxon>
        <taxon>Diversisporales</taxon>
        <taxon>Acaulosporaceae</taxon>
        <taxon>Acaulospora</taxon>
    </lineage>
</organism>
<evidence type="ECO:0000313" key="2">
    <source>
        <dbReference type="Proteomes" id="UP000789525"/>
    </source>
</evidence>
<evidence type="ECO:0000313" key="1">
    <source>
        <dbReference type="EMBL" id="CAG8775853.1"/>
    </source>
</evidence>
<name>A0ACA9R3S9_9GLOM</name>
<dbReference type="Proteomes" id="UP000789525">
    <property type="component" value="Unassembled WGS sequence"/>
</dbReference>